<dbReference type="SUPFAM" id="SSF47226">
    <property type="entry name" value="Histidine-containing phosphotransfer domain, HPT domain"/>
    <property type="match status" value="1"/>
</dbReference>
<gene>
    <name evidence="2" type="ORF">P5G52_05605</name>
</gene>
<reference evidence="2" key="1">
    <citation type="submission" date="2023-06" db="EMBL/GenBank/DDBJ databases">
        <title>MT1 and MT2 Draft Genomes of Novel Species.</title>
        <authorList>
            <person name="Venkateswaran K."/>
        </authorList>
    </citation>
    <scope>NUCLEOTIDE SEQUENCE</scope>
    <source>
        <strain evidence="2">IIF3SC-B10</strain>
    </source>
</reference>
<feature type="compositionally biased region" description="Low complexity" evidence="1">
    <location>
        <begin position="20"/>
        <end position="37"/>
    </location>
</feature>
<evidence type="ECO:0008006" key="4">
    <source>
        <dbReference type="Google" id="ProtNLM"/>
    </source>
</evidence>
<organism evidence="2 3">
    <name type="scientific">Arthrobacter burdickii</name>
    <dbReference type="NCBI Taxonomy" id="3035920"/>
    <lineage>
        <taxon>Bacteria</taxon>
        <taxon>Bacillati</taxon>
        <taxon>Actinomycetota</taxon>
        <taxon>Actinomycetes</taxon>
        <taxon>Micrococcales</taxon>
        <taxon>Micrococcaceae</taxon>
        <taxon>Arthrobacter</taxon>
    </lineage>
</organism>
<feature type="compositionally biased region" description="Pro residues" evidence="1">
    <location>
        <begin position="1"/>
        <end position="10"/>
    </location>
</feature>
<proteinExistence type="predicted"/>
<feature type="region of interest" description="Disordered" evidence="1">
    <location>
        <begin position="1"/>
        <end position="37"/>
    </location>
</feature>
<dbReference type="RefSeq" id="WP_301225427.1">
    <property type="nucleotide sequence ID" value="NZ_JAROCG010000001.1"/>
</dbReference>
<protein>
    <recommendedName>
        <fullName evidence="4">HPt domain-containing protein</fullName>
    </recommendedName>
</protein>
<dbReference type="EMBL" id="JAROCG010000001">
    <property type="protein sequence ID" value="MDN4610339.1"/>
    <property type="molecule type" value="Genomic_DNA"/>
</dbReference>
<evidence type="ECO:0000313" key="2">
    <source>
        <dbReference type="EMBL" id="MDN4610339.1"/>
    </source>
</evidence>
<comment type="caution">
    <text evidence="2">The sequence shown here is derived from an EMBL/GenBank/DDBJ whole genome shotgun (WGS) entry which is preliminary data.</text>
</comment>
<accession>A0ABT8JZ09</accession>
<keyword evidence="3" id="KW-1185">Reference proteome</keyword>
<dbReference type="Proteomes" id="UP001174209">
    <property type="component" value="Unassembled WGS sequence"/>
</dbReference>
<dbReference type="Gene3D" id="1.20.120.160">
    <property type="entry name" value="HPT domain"/>
    <property type="match status" value="1"/>
</dbReference>
<evidence type="ECO:0000313" key="3">
    <source>
        <dbReference type="Proteomes" id="UP001174209"/>
    </source>
</evidence>
<evidence type="ECO:0000256" key="1">
    <source>
        <dbReference type="SAM" id="MobiDB-lite"/>
    </source>
</evidence>
<name>A0ABT8JZ09_9MICC</name>
<sequence>MPTHPTPPRPGQRQDGGTVPPLNDADPAANAPGKAAPLLDPAVLRDMERDFPGTSVVERFARDFAETLVGKLNRLDLRFGEGDAPRAEDAVLSVTTSAAMVGATRLTHAAIATQRLIAADDLEAAQRSVALLRACASDTIRELQEIYPGRP</sequence>
<dbReference type="InterPro" id="IPR036641">
    <property type="entry name" value="HPT_dom_sf"/>
</dbReference>